<dbReference type="AlphaFoldDB" id="A0AAU0UT49"/>
<keyword evidence="3" id="KW-1185">Reference proteome</keyword>
<accession>A0AAU0UT49</accession>
<protein>
    <submittedName>
        <fullName evidence="2">DUF5316 domain-containing protein</fullName>
    </submittedName>
</protein>
<organism evidence="2 3">
    <name type="scientific">Metallumcola ferriviriculae</name>
    <dbReference type="NCBI Taxonomy" id="3039180"/>
    <lineage>
        <taxon>Bacteria</taxon>
        <taxon>Bacillati</taxon>
        <taxon>Bacillota</taxon>
        <taxon>Clostridia</taxon>
        <taxon>Neomoorellales</taxon>
        <taxon>Desulfitibacteraceae</taxon>
        <taxon>Metallumcola</taxon>
    </lineage>
</organism>
<dbReference type="RefSeq" id="WP_366923120.1">
    <property type="nucleotide sequence ID" value="NZ_CP121694.1"/>
</dbReference>
<feature type="transmembrane region" description="Helical" evidence="1">
    <location>
        <begin position="72"/>
        <end position="93"/>
    </location>
</feature>
<evidence type="ECO:0000313" key="2">
    <source>
        <dbReference type="EMBL" id="WRO23744.1"/>
    </source>
</evidence>
<name>A0AAU0UT49_9FIRM</name>
<keyword evidence="1" id="KW-1133">Transmembrane helix</keyword>
<feature type="transmembrane region" description="Helical" evidence="1">
    <location>
        <begin position="29"/>
        <end position="51"/>
    </location>
</feature>
<dbReference type="KEGG" id="dbc:MFMK1_003612"/>
<dbReference type="EMBL" id="CP121694">
    <property type="protein sequence ID" value="WRO23744.1"/>
    <property type="molecule type" value="Genomic_DNA"/>
</dbReference>
<dbReference type="Proteomes" id="UP001329915">
    <property type="component" value="Chromosome"/>
</dbReference>
<dbReference type="Pfam" id="PF17247">
    <property type="entry name" value="DUF5316"/>
    <property type="match status" value="1"/>
</dbReference>
<evidence type="ECO:0000256" key="1">
    <source>
        <dbReference type="SAM" id="Phobius"/>
    </source>
</evidence>
<dbReference type="InterPro" id="IPR035167">
    <property type="entry name" value="DUF5316"/>
</dbReference>
<sequence>MFIKGLAVGIGVVLFIAIATRDITLINRYATYFGLGCWLLSGVFSGAFVSGHQNRANFSTETKEDRKERQSLTLACFYAGIPGILVAVAIYLITK</sequence>
<keyword evidence="1" id="KW-0472">Membrane</keyword>
<proteinExistence type="predicted"/>
<reference evidence="2 3" key="1">
    <citation type="submission" date="2023-04" db="EMBL/GenBank/DDBJ databases">
        <authorList>
            <person name="Hsu D."/>
        </authorList>
    </citation>
    <scope>NUCLEOTIDE SEQUENCE [LARGE SCALE GENOMIC DNA]</scope>
    <source>
        <strain evidence="2 3">MK1</strain>
    </source>
</reference>
<gene>
    <name evidence="2" type="ORF">MFMK1_003612</name>
</gene>
<evidence type="ECO:0000313" key="3">
    <source>
        <dbReference type="Proteomes" id="UP001329915"/>
    </source>
</evidence>
<keyword evidence="1" id="KW-0812">Transmembrane</keyword>